<sequence length="119" mass="14138">MFPCWTGHVMRFNDNRWTKAVSAWTPRDVKRTTGRPPTKWSDFFTKSFKDRYDALRVPRANRIHWTTLTRDRDRWKDCWRPLGIPEDQRESRHLWGSCFCPGPPDTPGDYCACITVVGY</sequence>
<dbReference type="Proteomes" id="UP000054047">
    <property type="component" value="Unassembled WGS sequence"/>
</dbReference>
<name>A0A0C2FN97_9BILA</name>
<proteinExistence type="predicted"/>
<reference evidence="1 2" key="1">
    <citation type="submission" date="2013-12" db="EMBL/GenBank/DDBJ databases">
        <title>Draft genome of the parsitic nematode Ancylostoma duodenale.</title>
        <authorList>
            <person name="Mitreva M."/>
        </authorList>
    </citation>
    <scope>NUCLEOTIDE SEQUENCE [LARGE SCALE GENOMIC DNA]</scope>
    <source>
        <strain evidence="1 2">Zhejiang</strain>
    </source>
</reference>
<organism evidence="1 2">
    <name type="scientific">Ancylostoma duodenale</name>
    <dbReference type="NCBI Taxonomy" id="51022"/>
    <lineage>
        <taxon>Eukaryota</taxon>
        <taxon>Metazoa</taxon>
        <taxon>Ecdysozoa</taxon>
        <taxon>Nematoda</taxon>
        <taxon>Chromadorea</taxon>
        <taxon>Rhabditida</taxon>
        <taxon>Rhabditina</taxon>
        <taxon>Rhabditomorpha</taxon>
        <taxon>Strongyloidea</taxon>
        <taxon>Ancylostomatidae</taxon>
        <taxon>Ancylostomatinae</taxon>
        <taxon>Ancylostoma</taxon>
    </lineage>
</organism>
<dbReference type="EMBL" id="KN769613">
    <property type="protein sequence ID" value="KIH46306.1"/>
    <property type="molecule type" value="Genomic_DNA"/>
</dbReference>
<dbReference type="AlphaFoldDB" id="A0A0C2FN97"/>
<gene>
    <name evidence="1" type="ORF">ANCDUO_23643</name>
</gene>
<evidence type="ECO:0000313" key="1">
    <source>
        <dbReference type="EMBL" id="KIH46306.1"/>
    </source>
</evidence>
<evidence type="ECO:0000313" key="2">
    <source>
        <dbReference type="Proteomes" id="UP000054047"/>
    </source>
</evidence>
<protein>
    <submittedName>
        <fullName evidence="1">Uncharacterized protein</fullName>
    </submittedName>
</protein>
<accession>A0A0C2FN97</accession>
<keyword evidence="2" id="KW-1185">Reference proteome</keyword>